<dbReference type="PANTHER" id="PTHR42885">
    <property type="entry name" value="HISTIDINOL-PHOSPHATE AMINOTRANSFERASE-RELATED"/>
    <property type="match status" value="1"/>
</dbReference>
<dbReference type="GO" id="GO:0030170">
    <property type="term" value="F:pyridoxal phosphate binding"/>
    <property type="evidence" value="ECO:0007669"/>
    <property type="project" value="InterPro"/>
</dbReference>
<evidence type="ECO:0000256" key="3">
    <source>
        <dbReference type="RuleBase" id="RU000481"/>
    </source>
</evidence>
<keyword evidence="2" id="KW-0663">Pyridoxal phosphate</keyword>
<dbReference type="STRING" id="1302659.I858_010600"/>
<dbReference type="KEGG" id="pll:I858_010600"/>
<organism evidence="5 6">
    <name type="scientific">Planococcus versutus</name>
    <dbReference type="NCBI Taxonomy" id="1302659"/>
    <lineage>
        <taxon>Bacteria</taxon>
        <taxon>Bacillati</taxon>
        <taxon>Bacillota</taxon>
        <taxon>Bacilli</taxon>
        <taxon>Bacillales</taxon>
        <taxon>Caryophanaceae</taxon>
        <taxon>Planococcus</taxon>
    </lineage>
</organism>
<accession>A0A1B1S2Q4</accession>
<dbReference type="Proteomes" id="UP000053354">
    <property type="component" value="Chromosome"/>
</dbReference>
<comment type="similarity">
    <text evidence="3">Belongs to the class-I pyridoxal-phosphate-dependent aminotransferase family.</text>
</comment>
<evidence type="ECO:0000313" key="5">
    <source>
        <dbReference type="EMBL" id="ANU27439.1"/>
    </source>
</evidence>
<proteinExistence type="inferred from homology"/>
<evidence type="ECO:0000259" key="4">
    <source>
        <dbReference type="Pfam" id="PF00155"/>
    </source>
</evidence>
<keyword evidence="3" id="KW-0808">Transferase</keyword>
<reference evidence="5" key="1">
    <citation type="submission" date="2016-10" db="EMBL/GenBank/DDBJ databases">
        <authorList>
            <person name="See-Too W.S."/>
        </authorList>
    </citation>
    <scope>NUCLEOTIDE SEQUENCE</scope>
    <source>
        <strain evidence="5">L10.15</strain>
    </source>
</reference>
<keyword evidence="6" id="KW-1185">Reference proteome</keyword>
<keyword evidence="3" id="KW-0032">Aminotransferase</keyword>
<dbReference type="PANTHER" id="PTHR42885:SF1">
    <property type="entry name" value="THREONINE-PHOSPHATE DECARBOXYLASE"/>
    <property type="match status" value="1"/>
</dbReference>
<dbReference type="InterPro" id="IPR015422">
    <property type="entry name" value="PyrdxlP-dep_Trfase_small"/>
</dbReference>
<evidence type="ECO:0000256" key="2">
    <source>
        <dbReference type="ARBA" id="ARBA00022898"/>
    </source>
</evidence>
<dbReference type="OrthoDB" id="9813612at2"/>
<dbReference type="GO" id="GO:0008483">
    <property type="term" value="F:transaminase activity"/>
    <property type="evidence" value="ECO:0007669"/>
    <property type="project" value="UniProtKB-KW"/>
</dbReference>
<dbReference type="Pfam" id="PF00155">
    <property type="entry name" value="Aminotran_1_2"/>
    <property type="match status" value="1"/>
</dbReference>
<dbReference type="Gene3D" id="3.40.640.10">
    <property type="entry name" value="Type I PLP-dependent aspartate aminotransferase-like (Major domain)"/>
    <property type="match status" value="1"/>
</dbReference>
<protein>
    <recommendedName>
        <fullName evidence="3">Aminotransferase</fullName>
        <ecNumber evidence="3">2.6.1.-</ecNumber>
    </recommendedName>
</protein>
<evidence type="ECO:0000256" key="1">
    <source>
        <dbReference type="ARBA" id="ARBA00001933"/>
    </source>
</evidence>
<name>A0A1B1S2Q4_9BACL</name>
<dbReference type="PROSITE" id="PS00105">
    <property type="entry name" value="AA_TRANSFER_CLASS_1"/>
    <property type="match status" value="1"/>
</dbReference>
<sequence length="359" mass="40287">MELPNHGANPLRLYKQLGITPPQQVIDFSENVHPFGPPTFLSKKWSEMLPLIGSYPDPDGEPFRTAAAEFHGVKVAQVATANGAAEVFTWLARRYRNQKVVLIEPAFSEYRQTLEAENVQIEEIQLHAANDWVLTEEHVANTIQDCAAIYICNPHNPTGVLVNMNVLQSIAKLCLTQECELIVDEAFIDFIGEKASFLPFLNDFPNTIIVRSMTKMYAIPGLRLGYVVSQEKTIQQLKQGAAHWNVNALSAAIGADCLKQTDYRHNVIAAATIERMKMQQFLTSYGCKTTNSAVNFLSFQLPVSKNGNLFLTDLLKAGIVLRHTETFRGMDGKWFRIGMKSAENMEKLREAIAEWLEVN</sequence>
<dbReference type="Gene3D" id="3.90.1150.10">
    <property type="entry name" value="Aspartate Aminotransferase, domain 1"/>
    <property type="match status" value="1"/>
</dbReference>
<dbReference type="EC" id="2.6.1.-" evidence="3"/>
<gene>
    <name evidence="5" type="ORF">I858_010600</name>
</gene>
<dbReference type="InterPro" id="IPR004838">
    <property type="entry name" value="NHTrfase_class1_PyrdxlP-BS"/>
</dbReference>
<dbReference type="AlphaFoldDB" id="A0A1B1S2Q4"/>
<comment type="cofactor">
    <cofactor evidence="1 3">
        <name>pyridoxal 5'-phosphate</name>
        <dbReference type="ChEBI" id="CHEBI:597326"/>
    </cofactor>
</comment>
<dbReference type="InterPro" id="IPR015424">
    <property type="entry name" value="PyrdxlP-dep_Trfase"/>
</dbReference>
<dbReference type="InterPro" id="IPR015421">
    <property type="entry name" value="PyrdxlP-dep_Trfase_major"/>
</dbReference>
<dbReference type="InterPro" id="IPR004839">
    <property type="entry name" value="Aminotransferase_I/II_large"/>
</dbReference>
<evidence type="ECO:0000313" key="6">
    <source>
        <dbReference type="Proteomes" id="UP000053354"/>
    </source>
</evidence>
<dbReference type="SUPFAM" id="SSF53383">
    <property type="entry name" value="PLP-dependent transferases"/>
    <property type="match status" value="1"/>
</dbReference>
<dbReference type="RefSeq" id="WP_049692956.1">
    <property type="nucleotide sequence ID" value="NZ_CP016540.2"/>
</dbReference>
<dbReference type="EMBL" id="CP016540">
    <property type="protein sequence ID" value="ANU27439.1"/>
    <property type="molecule type" value="Genomic_DNA"/>
</dbReference>
<dbReference type="CDD" id="cd00609">
    <property type="entry name" value="AAT_like"/>
    <property type="match status" value="1"/>
</dbReference>
<feature type="domain" description="Aminotransferase class I/classII large" evidence="4">
    <location>
        <begin position="24"/>
        <end position="352"/>
    </location>
</feature>